<gene>
    <name evidence="3" type="ORF">SSLN_LOCUS5533</name>
</gene>
<dbReference type="WBParaSite" id="SSLN_0000571201-mRNA-1">
    <property type="protein sequence ID" value="SSLN_0000571201-mRNA-1"/>
    <property type="gene ID" value="SSLN_0000571201"/>
</dbReference>
<feature type="domain" description="PI3K/PI4K catalytic" evidence="2">
    <location>
        <begin position="181"/>
        <end position="552"/>
    </location>
</feature>
<evidence type="ECO:0000259" key="2">
    <source>
        <dbReference type="PROSITE" id="PS50290"/>
    </source>
</evidence>
<evidence type="ECO:0000313" key="3">
    <source>
        <dbReference type="EMBL" id="VDL91918.1"/>
    </source>
</evidence>
<dbReference type="GO" id="GO:0016242">
    <property type="term" value="P:negative regulation of macroautophagy"/>
    <property type="evidence" value="ECO:0007669"/>
    <property type="project" value="TreeGrafter"/>
</dbReference>
<dbReference type="Pfam" id="PF00454">
    <property type="entry name" value="PI3_PI4_kinase"/>
    <property type="match status" value="1"/>
</dbReference>
<dbReference type="InterPro" id="IPR011009">
    <property type="entry name" value="Kinase-like_dom_sf"/>
</dbReference>
<dbReference type="GO" id="GO:0004674">
    <property type="term" value="F:protein serine/threonine kinase activity"/>
    <property type="evidence" value="ECO:0007669"/>
    <property type="project" value="TreeGrafter"/>
</dbReference>
<dbReference type="EMBL" id="UYSU01033293">
    <property type="protein sequence ID" value="VDL91918.1"/>
    <property type="molecule type" value="Genomic_DNA"/>
</dbReference>
<dbReference type="GO" id="GO:0005737">
    <property type="term" value="C:cytoplasm"/>
    <property type="evidence" value="ECO:0007669"/>
    <property type="project" value="TreeGrafter"/>
</dbReference>
<dbReference type="GO" id="GO:0031932">
    <property type="term" value="C:TORC2 complex"/>
    <property type="evidence" value="ECO:0007669"/>
    <property type="project" value="TreeGrafter"/>
</dbReference>
<dbReference type="SUPFAM" id="SSF56112">
    <property type="entry name" value="Protein kinase-like (PK-like)"/>
    <property type="match status" value="1"/>
</dbReference>
<accession>A0A183SMT5</accession>
<dbReference type="OrthoDB" id="10065496at2759"/>
<dbReference type="Gene3D" id="3.30.1010.10">
    <property type="entry name" value="Phosphatidylinositol 3-kinase Catalytic Subunit, Chain A, domain 4"/>
    <property type="match status" value="1"/>
</dbReference>
<keyword evidence="4" id="KW-1185">Reference proteome</keyword>
<dbReference type="InterPro" id="IPR036940">
    <property type="entry name" value="PI3/4_kinase_cat_sf"/>
</dbReference>
<dbReference type="PANTHER" id="PTHR11139">
    <property type="entry name" value="ATAXIA TELANGIECTASIA MUTATED ATM -RELATED"/>
    <property type="match status" value="1"/>
</dbReference>
<dbReference type="PROSITE" id="PS50290">
    <property type="entry name" value="PI3_4_KINASE_3"/>
    <property type="match status" value="1"/>
</dbReference>
<dbReference type="InterPro" id="IPR000403">
    <property type="entry name" value="PI3/4_kinase_cat_dom"/>
</dbReference>
<dbReference type="Proteomes" id="UP000275846">
    <property type="component" value="Unassembled WGS sequence"/>
</dbReference>
<sequence>MLAAELRPSPTPPDQLAAQTSDMGVLNSEVSRGLEPKPLAAPFNQLLVQKAENLPDVDKAVKIRKLRYRALVAPTFAVIDETVNALNQLCESPDPQSPAVLLQALVSRFQTLAQPAPSRFNPAMIGNVNAGLGVPCAYQPTNPRVLNLSHVSPRLANLSEGLSSGLAIPLPGRSYLNLARVGLRINVYPTKTRPKRIIFWGENGCAYPYLLKCLEDLRLDDRVIQLMRLTNIATRSRAGGVQSTTLRTYSVTPIGPKAGLIQMVQGAMPLFSLYKRWQQRRAADALDGDPSKPLIIPKPSDLFYSRLKELMPSDALISSASRLSWPLPILRKVLTSLEAETAPDLLTRELWAASPSMSSWWKASSTFAQSLGSTSAFGYLLGLGDRHLDNLLVDLTTGRLVHIDFNICFDEGRSLRVPELVPFRLTRILRHPLGPLAFHFLSSLHAEHEAIEKPQQQQPQNLVSMGAFGQSFQLTLETFRQISELIMIQLHSFAFDPLTDWMRSRQSECNFDLSYLSAYRGGCIKVAGKTDSNSAICTDLSKGQRLRQRIFAELQRNAGISTFKLVYVTLISVFLQLNTLPFECKPLLTFSNLNRSDRLLFCLNLFKDCLLRDLSSCAKVLSGKVLTITFATLLNDWRKI</sequence>
<dbReference type="GO" id="GO:0031931">
    <property type="term" value="C:TORC1 complex"/>
    <property type="evidence" value="ECO:0007669"/>
    <property type="project" value="TreeGrafter"/>
</dbReference>
<dbReference type="PANTHER" id="PTHR11139:SF119">
    <property type="entry name" value="SERINE_THREONINE-PROTEIN KINASE SMG1"/>
    <property type="match status" value="1"/>
</dbReference>
<reference evidence="5" key="1">
    <citation type="submission" date="2016-06" db="UniProtKB">
        <authorList>
            <consortium name="WormBaseParasite"/>
        </authorList>
    </citation>
    <scope>IDENTIFICATION</scope>
</reference>
<dbReference type="GO" id="GO:0031929">
    <property type="term" value="P:TOR signaling"/>
    <property type="evidence" value="ECO:0007669"/>
    <property type="project" value="TreeGrafter"/>
</dbReference>
<evidence type="ECO:0000313" key="5">
    <source>
        <dbReference type="WBParaSite" id="SSLN_0000571201-mRNA-1"/>
    </source>
</evidence>
<dbReference type="STRING" id="70667.A0A183SMT5"/>
<dbReference type="SMART" id="SM00146">
    <property type="entry name" value="PI3Kc"/>
    <property type="match status" value="1"/>
</dbReference>
<reference evidence="3 4" key="2">
    <citation type="submission" date="2018-11" db="EMBL/GenBank/DDBJ databases">
        <authorList>
            <consortium name="Pathogen Informatics"/>
        </authorList>
    </citation>
    <scope>NUCLEOTIDE SEQUENCE [LARGE SCALE GENOMIC DNA]</scope>
    <source>
        <strain evidence="3 4">NST_G2</strain>
    </source>
</reference>
<dbReference type="Gene3D" id="1.10.1070.11">
    <property type="entry name" value="Phosphatidylinositol 3-/4-kinase, catalytic domain"/>
    <property type="match status" value="1"/>
</dbReference>
<proteinExistence type="predicted"/>
<organism evidence="5">
    <name type="scientific">Schistocephalus solidus</name>
    <name type="common">Tapeworm</name>
    <dbReference type="NCBI Taxonomy" id="70667"/>
    <lineage>
        <taxon>Eukaryota</taxon>
        <taxon>Metazoa</taxon>
        <taxon>Spiralia</taxon>
        <taxon>Lophotrochozoa</taxon>
        <taxon>Platyhelminthes</taxon>
        <taxon>Cestoda</taxon>
        <taxon>Eucestoda</taxon>
        <taxon>Diphyllobothriidea</taxon>
        <taxon>Diphyllobothriidae</taxon>
        <taxon>Schistocephalus</taxon>
    </lineage>
</organism>
<dbReference type="InterPro" id="IPR050517">
    <property type="entry name" value="DDR_Repair_Kinase"/>
</dbReference>
<name>A0A183SMT5_SCHSO</name>
<protein>
    <submittedName>
        <fullName evidence="5">PI3K/PI4K domain-containing protein</fullName>
    </submittedName>
</protein>
<evidence type="ECO:0000256" key="1">
    <source>
        <dbReference type="SAM" id="MobiDB-lite"/>
    </source>
</evidence>
<dbReference type="AlphaFoldDB" id="A0A183SMT5"/>
<evidence type="ECO:0000313" key="4">
    <source>
        <dbReference type="Proteomes" id="UP000275846"/>
    </source>
</evidence>
<dbReference type="GO" id="GO:0005634">
    <property type="term" value="C:nucleus"/>
    <property type="evidence" value="ECO:0007669"/>
    <property type="project" value="TreeGrafter"/>
</dbReference>
<feature type="region of interest" description="Disordered" evidence="1">
    <location>
        <begin position="1"/>
        <end position="20"/>
    </location>
</feature>